<organism evidence="5 6">
    <name type="scientific">Xanthomonas hortorum pv. hederae</name>
    <dbReference type="NCBI Taxonomy" id="453603"/>
    <lineage>
        <taxon>Bacteria</taxon>
        <taxon>Pseudomonadati</taxon>
        <taxon>Pseudomonadota</taxon>
        <taxon>Gammaproteobacteria</taxon>
        <taxon>Lysobacterales</taxon>
        <taxon>Lysobacteraceae</taxon>
        <taxon>Xanthomonas</taxon>
    </lineage>
</organism>
<feature type="domain" description="Putative integrase N-terminal" evidence="3">
    <location>
        <begin position="65"/>
        <end position="144"/>
    </location>
</feature>
<dbReference type="GO" id="GO:0015074">
    <property type="term" value="P:DNA integration"/>
    <property type="evidence" value="ECO:0007669"/>
    <property type="project" value="InterPro"/>
</dbReference>
<dbReference type="SUPFAM" id="SSF56349">
    <property type="entry name" value="DNA breaking-rejoining enzymes"/>
    <property type="match status" value="1"/>
</dbReference>
<dbReference type="InterPro" id="IPR011010">
    <property type="entry name" value="DNA_brk_join_enz"/>
</dbReference>
<dbReference type="Pfam" id="PF12834">
    <property type="entry name" value="Phage_int_SAM_2"/>
    <property type="match status" value="1"/>
</dbReference>
<evidence type="ECO:0000313" key="5">
    <source>
        <dbReference type="EMBL" id="MDC8638752.1"/>
    </source>
</evidence>
<evidence type="ECO:0000259" key="4">
    <source>
        <dbReference type="Pfam" id="PF12835"/>
    </source>
</evidence>
<proteinExistence type="predicted"/>
<keyword evidence="1" id="KW-0233">DNA recombination</keyword>
<evidence type="ECO:0000313" key="6">
    <source>
        <dbReference type="Proteomes" id="UP001140230"/>
    </source>
</evidence>
<dbReference type="EMBL" id="JANWTP010000040">
    <property type="protein sequence ID" value="MDC8638752.1"/>
    <property type="molecule type" value="Genomic_DNA"/>
</dbReference>
<dbReference type="AlphaFoldDB" id="A0A9X4BSE9"/>
<dbReference type="GO" id="GO:0006310">
    <property type="term" value="P:DNA recombination"/>
    <property type="evidence" value="ECO:0007669"/>
    <property type="project" value="UniProtKB-KW"/>
</dbReference>
<dbReference type="InterPro" id="IPR013762">
    <property type="entry name" value="Integrase-like_cat_sf"/>
</dbReference>
<evidence type="ECO:0000256" key="1">
    <source>
        <dbReference type="ARBA" id="ARBA00023172"/>
    </source>
</evidence>
<dbReference type="GO" id="GO:0003677">
    <property type="term" value="F:DNA binding"/>
    <property type="evidence" value="ECO:0007669"/>
    <property type="project" value="InterPro"/>
</dbReference>
<sequence length="382" mass="42955">MNARSYVPARRRKTGPMWTRASHQPRRNPEWAHLSDSQVLARHPPGEADPLHVLELLLRLFNARHTARDKTVSHKTRQERAQFLRRAFLDLHARCGFKTLPDPRNLAQRHVQALVDLWQRERLSPATIQTYFSFLRGLAQWIGKPGLIRAPDFYGLATERYERHGYAERDRSWSARALDIDATVEHVCEFDAHVGAALRLIRAFGLRRKEAVMLRPHQCVVPFEATSLPPEQRASDHYIRVKAGAKGGRERFIPLSTPDRHAALAYAQRVAVGRDAHVGHPQGDLKRNLRRFHYVLEKFGITAKASGVTAHGLRHEALIDHYEAITGAAPPVRGGGTLPSEIERPARAAVASLAGHSRVRVADAYLGRASRAPRAHDQADAP</sequence>
<comment type="caution">
    <text evidence="5">The sequence shown here is derived from an EMBL/GenBank/DDBJ whole genome shotgun (WGS) entry which is preliminary data.</text>
</comment>
<evidence type="ECO:0000259" key="3">
    <source>
        <dbReference type="Pfam" id="PF12834"/>
    </source>
</evidence>
<dbReference type="RefSeq" id="WP_104549214.1">
    <property type="nucleotide sequence ID" value="NZ_CP168173.1"/>
</dbReference>
<feature type="region of interest" description="Disordered" evidence="2">
    <location>
        <begin position="1"/>
        <end position="29"/>
    </location>
</feature>
<reference evidence="5" key="1">
    <citation type="journal article" date="2022" name="Phytopathology">
        <title>Whole genome sequencing-based tracing of a 2022 introduction and outbreak of Xanthomonas hortorum pv. pelargonii.</title>
        <authorList>
            <person name="Iruegas Bocardo F."/>
            <person name="Weisberg A.J."/>
            <person name="Riutta E.R."/>
            <person name="Kilday K.B."/>
            <person name="Bonkowski J.C."/>
            <person name="Creswell T.C."/>
            <person name="Daughtrey M."/>
            <person name="Rane K.K."/>
            <person name="Grunwald N.J."/>
            <person name="Chang J.H."/>
            <person name="Putnam M."/>
        </authorList>
    </citation>
    <scope>NUCLEOTIDE SEQUENCE</scope>
    <source>
        <strain evidence="5">22-338</strain>
    </source>
</reference>
<dbReference type="InterPro" id="IPR024457">
    <property type="entry name" value="Putative_integrase_N"/>
</dbReference>
<reference evidence="5" key="2">
    <citation type="submission" date="2022-08" db="EMBL/GenBank/DDBJ databases">
        <authorList>
            <person name="Iruegas-Bocardo F."/>
            <person name="Weisberg A.J."/>
            <person name="Riutta E.R."/>
            <person name="Kilday K."/>
            <person name="Bonkowski J.C."/>
            <person name="Creswell T."/>
            <person name="Daughtrey M.L."/>
            <person name="Rane K."/>
            <person name="Grunwald N.J."/>
            <person name="Chang J.H."/>
            <person name="Putnam M.L."/>
        </authorList>
    </citation>
    <scope>NUCLEOTIDE SEQUENCE</scope>
    <source>
        <strain evidence="5">22-338</strain>
    </source>
</reference>
<dbReference type="InterPro" id="IPR024456">
    <property type="entry name" value="Integrase_catalytic_putative"/>
</dbReference>
<dbReference type="Proteomes" id="UP001140230">
    <property type="component" value="Unassembled WGS sequence"/>
</dbReference>
<gene>
    <name evidence="5" type="ORF">NY667_13250</name>
</gene>
<evidence type="ECO:0000256" key="2">
    <source>
        <dbReference type="SAM" id="MobiDB-lite"/>
    </source>
</evidence>
<name>A0A9X4BSE9_9XANT</name>
<accession>A0A9X4BSE9</accession>
<dbReference type="Pfam" id="PF12835">
    <property type="entry name" value="Integrase_1"/>
    <property type="match status" value="1"/>
</dbReference>
<feature type="domain" description="Integrase catalytic" evidence="4">
    <location>
        <begin position="180"/>
        <end position="316"/>
    </location>
</feature>
<protein>
    <submittedName>
        <fullName evidence="5">Integrase domain-containing protein</fullName>
    </submittedName>
</protein>
<dbReference type="Gene3D" id="1.10.443.10">
    <property type="entry name" value="Intergrase catalytic core"/>
    <property type="match status" value="1"/>
</dbReference>